<gene>
    <name evidence="2" type="ORF">LY89DRAFT_691451</name>
</gene>
<dbReference type="AlphaFoldDB" id="A0A132B631"/>
<dbReference type="InParanoid" id="A0A132B631"/>
<proteinExistence type="predicted"/>
<keyword evidence="3" id="KW-1185">Reference proteome</keyword>
<dbReference type="OrthoDB" id="674604at2759"/>
<evidence type="ECO:0000313" key="2">
    <source>
        <dbReference type="EMBL" id="KUJ07713.1"/>
    </source>
</evidence>
<dbReference type="KEGG" id="psco:LY89DRAFT_691451"/>
<dbReference type="InterPro" id="IPR058525">
    <property type="entry name" value="DUF8212"/>
</dbReference>
<dbReference type="Proteomes" id="UP000070700">
    <property type="component" value="Unassembled WGS sequence"/>
</dbReference>
<reference evidence="2 3" key="1">
    <citation type="submission" date="2015-10" db="EMBL/GenBank/DDBJ databases">
        <title>Full genome of DAOMC 229536 Phialocephala scopiformis, a fungal endophyte of spruce producing the potent anti-insectan compound rugulosin.</title>
        <authorList>
            <consortium name="DOE Joint Genome Institute"/>
            <person name="Walker A.K."/>
            <person name="Frasz S.L."/>
            <person name="Seifert K.A."/>
            <person name="Miller J.D."/>
            <person name="Mondo S.J."/>
            <person name="Labutti K."/>
            <person name="Lipzen A."/>
            <person name="Dockter R."/>
            <person name="Kennedy M."/>
            <person name="Grigoriev I.V."/>
            <person name="Spatafora J.W."/>
        </authorList>
    </citation>
    <scope>NUCLEOTIDE SEQUENCE [LARGE SCALE GENOMIC DNA]</scope>
    <source>
        <strain evidence="2 3">CBS 120377</strain>
    </source>
</reference>
<protein>
    <recommendedName>
        <fullName evidence="1">DUF8212 domain-containing protein</fullName>
    </recommendedName>
</protein>
<dbReference type="RefSeq" id="XP_018062068.1">
    <property type="nucleotide sequence ID" value="XM_018216328.1"/>
</dbReference>
<dbReference type="Pfam" id="PF26640">
    <property type="entry name" value="DUF8212"/>
    <property type="match status" value="1"/>
</dbReference>
<name>A0A132B631_MOLSC</name>
<dbReference type="PANTHER" id="PTHR10622:SF10">
    <property type="entry name" value="HET DOMAIN-CONTAINING PROTEIN"/>
    <property type="match status" value="1"/>
</dbReference>
<evidence type="ECO:0000313" key="3">
    <source>
        <dbReference type="Proteomes" id="UP000070700"/>
    </source>
</evidence>
<evidence type="ECO:0000259" key="1">
    <source>
        <dbReference type="Pfam" id="PF26640"/>
    </source>
</evidence>
<dbReference type="PANTHER" id="PTHR10622">
    <property type="entry name" value="HET DOMAIN-CONTAINING PROTEIN"/>
    <property type="match status" value="1"/>
</dbReference>
<sequence length="172" mass="19871">MYRWYEESAICYAYLADVPSDDDLQAPESAFSKSRWFSRDWTLQELIAPSQVIFFSNNWKEIGRLRSLFSQVSKISRIDEAVSYDGSNLDMFSIAQRMSRASQRSTTRVEDIAYCLFGIFDVNMPLLYGEGEKAFLRLQEEIMKRSNDQSLFAWTGCIANPPPSSYSGFRED</sequence>
<accession>A0A132B631</accession>
<dbReference type="GeneID" id="28826054"/>
<feature type="domain" description="DUF8212" evidence="1">
    <location>
        <begin position="133"/>
        <end position="163"/>
    </location>
</feature>
<organism evidence="2 3">
    <name type="scientific">Mollisia scopiformis</name>
    <name type="common">Conifer needle endophyte fungus</name>
    <name type="synonym">Phialocephala scopiformis</name>
    <dbReference type="NCBI Taxonomy" id="149040"/>
    <lineage>
        <taxon>Eukaryota</taxon>
        <taxon>Fungi</taxon>
        <taxon>Dikarya</taxon>
        <taxon>Ascomycota</taxon>
        <taxon>Pezizomycotina</taxon>
        <taxon>Leotiomycetes</taxon>
        <taxon>Helotiales</taxon>
        <taxon>Mollisiaceae</taxon>
        <taxon>Mollisia</taxon>
    </lineage>
</organism>
<dbReference type="EMBL" id="KQ947438">
    <property type="protein sequence ID" value="KUJ07713.1"/>
    <property type="molecule type" value="Genomic_DNA"/>
</dbReference>